<protein>
    <submittedName>
        <fullName evidence="3">Uncharacterized protein</fullName>
    </submittedName>
</protein>
<name>A0A1I2C2M9_9ACTN</name>
<dbReference type="Gene3D" id="2.40.30.10">
    <property type="entry name" value="Translation factors"/>
    <property type="match status" value="1"/>
</dbReference>
<evidence type="ECO:0000313" key="4">
    <source>
        <dbReference type="Proteomes" id="UP000198716"/>
    </source>
</evidence>
<evidence type="ECO:0000313" key="3">
    <source>
        <dbReference type="EMBL" id="SFE62013.1"/>
    </source>
</evidence>
<reference evidence="4" key="1">
    <citation type="submission" date="2016-10" db="EMBL/GenBank/DDBJ databases">
        <authorList>
            <person name="Varghese N."/>
            <person name="Submissions S."/>
        </authorList>
    </citation>
    <scope>NUCLEOTIDE SEQUENCE [LARGE SCALE GENOMIC DNA]</scope>
    <source>
        <strain evidence="4">DSM 45004</strain>
    </source>
</reference>
<keyword evidence="2" id="KW-0342">GTP-binding</keyword>
<dbReference type="GO" id="GO:0005525">
    <property type="term" value="F:GTP binding"/>
    <property type="evidence" value="ECO:0007669"/>
    <property type="project" value="UniProtKB-KW"/>
</dbReference>
<sequence>MHDAFTLIRRATELLPEHARAENGVLPDDVRDCQRAGDWELALDLLLRIGESHPFPVDFWRMLTESARQLRLTETAAWCVLRDYETRHGTVRARLSLLPTSEGGRRTPVPGGGRLRPLWNIGNRAPGSERPLNVAGLWLEGLAELSPGHSATVRLAPLSPEQWRHLAAGDAITMHESRPPVGVARIVEVTSTAVSGHP</sequence>
<dbReference type="Proteomes" id="UP000198716">
    <property type="component" value="Unassembled WGS sequence"/>
</dbReference>
<evidence type="ECO:0000256" key="2">
    <source>
        <dbReference type="ARBA" id="ARBA00023134"/>
    </source>
</evidence>
<evidence type="ECO:0000256" key="1">
    <source>
        <dbReference type="ARBA" id="ARBA00022741"/>
    </source>
</evidence>
<organism evidence="3 4">
    <name type="scientific">Actinopolyspora alba</name>
    <dbReference type="NCBI Taxonomy" id="673379"/>
    <lineage>
        <taxon>Bacteria</taxon>
        <taxon>Bacillati</taxon>
        <taxon>Actinomycetota</taxon>
        <taxon>Actinomycetes</taxon>
        <taxon>Actinopolysporales</taxon>
        <taxon>Actinopolysporaceae</taxon>
        <taxon>Actinopolyspora</taxon>
        <taxon>Actinopolyspora alba group</taxon>
    </lineage>
</organism>
<dbReference type="SUPFAM" id="SSF50465">
    <property type="entry name" value="EF-Tu/eEF-1alpha/eIF2-gamma C-terminal domain"/>
    <property type="match status" value="1"/>
</dbReference>
<proteinExistence type="predicted"/>
<dbReference type="AlphaFoldDB" id="A0A1I2C2M9"/>
<dbReference type="EMBL" id="FOMZ01000018">
    <property type="protein sequence ID" value="SFE62013.1"/>
    <property type="molecule type" value="Genomic_DNA"/>
</dbReference>
<dbReference type="InterPro" id="IPR009001">
    <property type="entry name" value="Transl_elong_EF1A/Init_IF2_C"/>
</dbReference>
<keyword evidence="1" id="KW-0547">Nucleotide-binding</keyword>
<gene>
    <name evidence="3" type="ORF">SAMN04487819_11870</name>
</gene>
<accession>A0A1I2C2M9</accession>
<keyword evidence="4" id="KW-1185">Reference proteome</keyword>